<protein>
    <submittedName>
        <fullName evidence="2">Uncharacterized protein</fullName>
    </submittedName>
</protein>
<evidence type="ECO:0000313" key="3">
    <source>
        <dbReference type="Proteomes" id="UP001316803"/>
    </source>
</evidence>
<comment type="caution">
    <text evidence="2">The sequence shown here is derived from an EMBL/GenBank/DDBJ whole genome shotgun (WGS) entry which is preliminary data.</text>
</comment>
<evidence type="ECO:0000256" key="1">
    <source>
        <dbReference type="SAM" id="MobiDB-lite"/>
    </source>
</evidence>
<gene>
    <name evidence="2" type="ORF">OHC33_008104</name>
</gene>
<dbReference type="EMBL" id="JAKLMC020000024">
    <property type="protein sequence ID" value="KAK5950722.1"/>
    <property type="molecule type" value="Genomic_DNA"/>
</dbReference>
<evidence type="ECO:0000313" key="2">
    <source>
        <dbReference type="EMBL" id="KAK5950722.1"/>
    </source>
</evidence>
<organism evidence="2 3">
    <name type="scientific">Knufia fluminis</name>
    <dbReference type="NCBI Taxonomy" id="191047"/>
    <lineage>
        <taxon>Eukaryota</taxon>
        <taxon>Fungi</taxon>
        <taxon>Dikarya</taxon>
        <taxon>Ascomycota</taxon>
        <taxon>Pezizomycotina</taxon>
        <taxon>Eurotiomycetes</taxon>
        <taxon>Chaetothyriomycetidae</taxon>
        <taxon>Chaetothyriales</taxon>
        <taxon>Trichomeriaceae</taxon>
        <taxon>Knufia</taxon>
    </lineage>
</organism>
<reference evidence="2 3" key="1">
    <citation type="submission" date="2022-12" db="EMBL/GenBank/DDBJ databases">
        <title>Genomic features and morphological characterization of a novel Knufia sp. strain isolated from spacecraft assembly facility.</title>
        <authorList>
            <person name="Teixeira M."/>
            <person name="Chander A.M."/>
            <person name="Stajich J.E."/>
            <person name="Venkateswaran K."/>
        </authorList>
    </citation>
    <scope>NUCLEOTIDE SEQUENCE [LARGE SCALE GENOMIC DNA]</scope>
    <source>
        <strain evidence="2 3">FJI-L2-BK-P2</strain>
    </source>
</reference>
<name>A0AAN8IK16_9EURO</name>
<feature type="region of interest" description="Disordered" evidence="1">
    <location>
        <begin position="1"/>
        <end position="25"/>
    </location>
</feature>
<proteinExistence type="predicted"/>
<dbReference type="Proteomes" id="UP001316803">
    <property type="component" value="Unassembled WGS sequence"/>
</dbReference>
<accession>A0AAN8IK16</accession>
<keyword evidence="3" id="KW-1185">Reference proteome</keyword>
<dbReference type="AlphaFoldDB" id="A0AAN8IK16"/>
<sequence length="188" mass="21439">MPPKRKSDATDAAGPATKKIQTTSPKIYTREEVKKLDRSVLEELFLESQERAQSTALTPLSATSSKVNSSASSWTEDKIKDSARKLRTTIAREIKKQMKWQPSCKTGMTKWSYSSAVAHEDVFYKAFRIEKGGKKWKQKKVPMREFEACFGIVTASVRYNDLRITGEHVNLHWDRDENTFRLAGTYGL</sequence>